<dbReference type="STRING" id="1314781.A0A165KIF8"/>
<feature type="domain" description="PX" evidence="10">
    <location>
        <begin position="86"/>
        <end position="205"/>
    </location>
</feature>
<dbReference type="PROSITE" id="PS50195">
    <property type="entry name" value="PX"/>
    <property type="match status" value="1"/>
</dbReference>
<gene>
    <name evidence="11" type="ORF">EXIGLDRAFT_609152</name>
</gene>
<sequence length="579" mass="64621">MATFEDDANPFRTDIDGEINEPAPSSIVVDHDEHQPFREPSPTTPTQDLPPLPAKAASFPRAPPNHAAHFKERTEFCCSKDRYLHLEDDAEILIVDAQKTAEGSSSPYIVYLIRTGTTLARRRYSEFESLRNTMVKLYPTFIVPPIPSKQSLTDYAVKQSKAKEDATMIARRKRMLQTFLNRIAHHPVLSTDHTFHRFLDGDVSWSEVLHSPPVSTIPKDILRAPPHHPGEEDPPAGYQALPHPSPAQTLRNPDQRFLDSEAFTNKFASHLSGPLEKVTRRTMKRWSEYGHDHTELGGVLNGFSLSESGALAATIEKTGQAVDSTYLSTTQLLQEFEQRWAEPLHEYSQFGSIIRKLLAFRHQKHVQYEMTVDALESKKEVLDEFERSEAEARRLQEALTRPSRLNGSVFGGAAGADEDGTGDAGAAAQRQPELVAPPRRRATAGGSGLLGALSYSLQTMMDVDPETARRNNISKTRESIGQLEDALQLSMQDLKYCSQTIQADLDRFQRQKVADLREMAIAMARMHRDWCKQNLEAWEEVKKEVANVEPHPNLPPVSEEAGPSTAPSMGRAGSSGLPH</sequence>
<reference evidence="11 12" key="1">
    <citation type="journal article" date="2016" name="Mol. Biol. Evol.">
        <title>Comparative Genomics of Early-Diverging Mushroom-Forming Fungi Provides Insights into the Origins of Lignocellulose Decay Capabilities.</title>
        <authorList>
            <person name="Nagy L.G."/>
            <person name="Riley R."/>
            <person name="Tritt A."/>
            <person name="Adam C."/>
            <person name="Daum C."/>
            <person name="Floudas D."/>
            <person name="Sun H."/>
            <person name="Yadav J.S."/>
            <person name="Pangilinan J."/>
            <person name="Larsson K.H."/>
            <person name="Matsuura K."/>
            <person name="Barry K."/>
            <person name="Labutti K."/>
            <person name="Kuo R."/>
            <person name="Ohm R.A."/>
            <person name="Bhattacharya S.S."/>
            <person name="Shirouzu T."/>
            <person name="Yoshinaga Y."/>
            <person name="Martin F.M."/>
            <person name="Grigoriev I.V."/>
            <person name="Hibbett D.S."/>
        </authorList>
    </citation>
    <scope>NUCLEOTIDE SEQUENCE [LARGE SCALE GENOMIC DNA]</scope>
    <source>
        <strain evidence="11 12">HHB12029</strain>
    </source>
</reference>
<keyword evidence="6" id="KW-0072">Autophagy</keyword>
<organism evidence="11 12">
    <name type="scientific">Exidia glandulosa HHB12029</name>
    <dbReference type="NCBI Taxonomy" id="1314781"/>
    <lineage>
        <taxon>Eukaryota</taxon>
        <taxon>Fungi</taxon>
        <taxon>Dikarya</taxon>
        <taxon>Basidiomycota</taxon>
        <taxon>Agaricomycotina</taxon>
        <taxon>Agaricomycetes</taxon>
        <taxon>Auriculariales</taxon>
        <taxon>Exidiaceae</taxon>
        <taxon>Exidia</taxon>
    </lineage>
</organism>
<dbReference type="FunCoup" id="A0A165KIF8">
    <property type="interactions" value="58"/>
</dbReference>
<dbReference type="PANTHER" id="PTHR46979">
    <property type="entry name" value="SORTING NEXIN-41"/>
    <property type="match status" value="1"/>
</dbReference>
<dbReference type="InterPro" id="IPR036871">
    <property type="entry name" value="PX_dom_sf"/>
</dbReference>
<evidence type="ECO:0000256" key="4">
    <source>
        <dbReference type="ARBA" id="ARBA00022753"/>
    </source>
</evidence>
<dbReference type="InterPro" id="IPR027267">
    <property type="entry name" value="AH/BAR_dom_sf"/>
</dbReference>
<feature type="region of interest" description="Disordered" evidence="9">
    <location>
        <begin position="222"/>
        <end position="252"/>
    </location>
</feature>
<dbReference type="Gene3D" id="3.30.1520.10">
    <property type="entry name" value="Phox-like domain"/>
    <property type="match status" value="1"/>
</dbReference>
<keyword evidence="5" id="KW-0653">Protein transport</keyword>
<evidence type="ECO:0000313" key="11">
    <source>
        <dbReference type="EMBL" id="KZV96383.1"/>
    </source>
</evidence>
<dbReference type="Pfam" id="PF00787">
    <property type="entry name" value="PX"/>
    <property type="match status" value="1"/>
</dbReference>
<dbReference type="GO" id="GO:0035091">
    <property type="term" value="F:phosphatidylinositol binding"/>
    <property type="evidence" value="ECO:0007669"/>
    <property type="project" value="InterPro"/>
</dbReference>
<evidence type="ECO:0000256" key="9">
    <source>
        <dbReference type="SAM" id="MobiDB-lite"/>
    </source>
</evidence>
<dbReference type="EMBL" id="KV425943">
    <property type="protein sequence ID" value="KZV96383.1"/>
    <property type="molecule type" value="Genomic_DNA"/>
</dbReference>
<keyword evidence="3" id="KW-0813">Transport</keyword>
<dbReference type="GO" id="GO:0010008">
    <property type="term" value="C:endosome membrane"/>
    <property type="evidence" value="ECO:0007669"/>
    <property type="project" value="UniProtKB-SubCell"/>
</dbReference>
<dbReference type="GO" id="GO:0006914">
    <property type="term" value="P:autophagy"/>
    <property type="evidence" value="ECO:0007669"/>
    <property type="project" value="UniProtKB-KW"/>
</dbReference>
<dbReference type="InterPro" id="IPR044106">
    <property type="entry name" value="PX_Snx41/Atg20"/>
</dbReference>
<comment type="subcellular location">
    <subcellularLocation>
        <location evidence="1">Endosome membrane</location>
        <topology evidence="1">Peripheral membrane protein</topology>
    </subcellularLocation>
</comment>
<dbReference type="GO" id="GO:0005829">
    <property type="term" value="C:cytosol"/>
    <property type="evidence" value="ECO:0007669"/>
    <property type="project" value="GOC"/>
</dbReference>
<keyword evidence="8" id="KW-0472">Membrane</keyword>
<evidence type="ECO:0000313" key="12">
    <source>
        <dbReference type="Proteomes" id="UP000077266"/>
    </source>
</evidence>
<evidence type="ECO:0000256" key="1">
    <source>
        <dbReference type="ARBA" id="ARBA00004481"/>
    </source>
</evidence>
<keyword evidence="4" id="KW-0967">Endosome</keyword>
<dbReference type="Proteomes" id="UP000077266">
    <property type="component" value="Unassembled WGS sequence"/>
</dbReference>
<dbReference type="OrthoDB" id="289314at2759"/>
<evidence type="ECO:0000256" key="3">
    <source>
        <dbReference type="ARBA" id="ARBA00022448"/>
    </source>
</evidence>
<evidence type="ECO:0000256" key="6">
    <source>
        <dbReference type="ARBA" id="ARBA00023006"/>
    </source>
</evidence>
<dbReference type="SUPFAM" id="SSF64268">
    <property type="entry name" value="PX domain"/>
    <property type="match status" value="1"/>
</dbReference>
<proteinExistence type="inferred from homology"/>
<dbReference type="PANTHER" id="PTHR46979:SF2">
    <property type="entry name" value="SORTING NEXIN-41"/>
    <property type="match status" value="1"/>
</dbReference>
<name>A0A165KIF8_EXIGL</name>
<accession>A0A165KIF8</accession>
<feature type="region of interest" description="Disordered" evidence="9">
    <location>
        <begin position="1"/>
        <end position="64"/>
    </location>
</feature>
<dbReference type="InterPro" id="IPR051079">
    <property type="entry name" value="Sorting_Nexin_Autophagy"/>
</dbReference>
<comment type="similarity">
    <text evidence="2">Belongs to the sorting nexin family.</text>
</comment>
<feature type="region of interest" description="Disordered" evidence="9">
    <location>
        <begin position="406"/>
        <end position="445"/>
    </location>
</feature>
<keyword evidence="7" id="KW-0446">Lipid-binding</keyword>
<dbReference type="InterPro" id="IPR001683">
    <property type="entry name" value="PX_dom"/>
</dbReference>
<dbReference type="AlphaFoldDB" id="A0A165KIF8"/>
<feature type="region of interest" description="Disordered" evidence="9">
    <location>
        <begin position="546"/>
        <end position="579"/>
    </location>
</feature>
<dbReference type="GO" id="GO:0042147">
    <property type="term" value="P:retrograde transport, endosome to Golgi"/>
    <property type="evidence" value="ECO:0007669"/>
    <property type="project" value="InterPro"/>
</dbReference>
<evidence type="ECO:0000256" key="2">
    <source>
        <dbReference type="ARBA" id="ARBA00010883"/>
    </source>
</evidence>
<dbReference type="GO" id="GO:0015031">
    <property type="term" value="P:protein transport"/>
    <property type="evidence" value="ECO:0007669"/>
    <property type="project" value="UniProtKB-KW"/>
</dbReference>
<evidence type="ECO:0000256" key="7">
    <source>
        <dbReference type="ARBA" id="ARBA00023121"/>
    </source>
</evidence>
<dbReference type="CDD" id="cd06867">
    <property type="entry name" value="PX_SNX41_42"/>
    <property type="match status" value="1"/>
</dbReference>
<keyword evidence="12" id="KW-1185">Reference proteome</keyword>
<evidence type="ECO:0000259" key="10">
    <source>
        <dbReference type="PROSITE" id="PS50195"/>
    </source>
</evidence>
<protein>
    <submittedName>
        <fullName evidence="11">PX-domain-containing protein</fullName>
    </submittedName>
</protein>
<dbReference type="InParanoid" id="A0A165KIF8"/>
<dbReference type="SMART" id="SM00312">
    <property type="entry name" value="PX"/>
    <property type="match status" value="1"/>
</dbReference>
<dbReference type="Gene3D" id="1.20.1270.60">
    <property type="entry name" value="Arfaptin homology (AH) domain/BAR domain"/>
    <property type="match status" value="2"/>
</dbReference>
<evidence type="ECO:0000256" key="5">
    <source>
        <dbReference type="ARBA" id="ARBA00022927"/>
    </source>
</evidence>
<evidence type="ECO:0000256" key="8">
    <source>
        <dbReference type="ARBA" id="ARBA00023136"/>
    </source>
</evidence>